<evidence type="ECO:0000313" key="2">
    <source>
        <dbReference type="Proteomes" id="UP000054363"/>
    </source>
</evidence>
<dbReference type="Proteomes" id="UP000054363">
    <property type="component" value="Unassembled WGS sequence"/>
</dbReference>
<gene>
    <name evidence="1" type="ORF">IDSA_08890</name>
</gene>
<name>A0A094L789_9GAMM</name>
<dbReference type="EMBL" id="JPER01000004">
    <property type="protein sequence ID" value="KFZ30638.1"/>
    <property type="molecule type" value="Genomic_DNA"/>
</dbReference>
<comment type="caution">
    <text evidence="1">The sequence shown here is derived from an EMBL/GenBank/DDBJ whole genome shotgun (WGS) entry which is preliminary data.</text>
</comment>
<reference evidence="1 2" key="1">
    <citation type="submission" date="2014-06" db="EMBL/GenBank/DDBJ databases">
        <title>The draft genome sequence of Idiomarina salinarum ISL-52.</title>
        <authorList>
            <person name="Du J."/>
            <person name="Shao Z."/>
        </authorList>
    </citation>
    <scope>NUCLEOTIDE SEQUENCE [LARGE SCALE GENOMIC DNA]</scope>
    <source>
        <strain evidence="1 2">ISL-52</strain>
    </source>
</reference>
<accession>A0A094L789</accession>
<organism evidence="1 2">
    <name type="scientific">Pseudidiomarina salinarum</name>
    <dbReference type="NCBI Taxonomy" id="435908"/>
    <lineage>
        <taxon>Bacteria</taxon>
        <taxon>Pseudomonadati</taxon>
        <taxon>Pseudomonadota</taxon>
        <taxon>Gammaproteobacteria</taxon>
        <taxon>Alteromonadales</taxon>
        <taxon>Idiomarinaceae</taxon>
        <taxon>Pseudidiomarina</taxon>
    </lineage>
</organism>
<keyword evidence="2" id="KW-1185">Reference proteome</keyword>
<sequence length="180" mass="19872">MWVICFFPAAQAGCLDQVTGESGNNFSTAVMCTNTLSQPSYQFSFYENADIFYGMFSFDKRNAGWLCVTHGNIEGDNLKCQKSGLRNVQAAYQNGNSRVEMIDLDHRDATDRMAAILDSDLDFSTAGRSADITEVGCLAAVNNSAIYLAYSASNIYSLSNCLFAFEKFLSKNPRLALKLR</sequence>
<dbReference type="AlphaFoldDB" id="A0A094L789"/>
<protein>
    <submittedName>
        <fullName evidence="1">Uncharacterized protein</fullName>
    </submittedName>
</protein>
<evidence type="ECO:0000313" key="1">
    <source>
        <dbReference type="EMBL" id="KFZ30638.1"/>
    </source>
</evidence>
<dbReference type="STRING" id="435908.IDSA_08890"/>
<proteinExistence type="predicted"/>